<keyword evidence="5" id="KW-0472">Membrane</keyword>
<evidence type="ECO:0000313" key="11">
    <source>
        <dbReference type="Proteomes" id="UP000283509"/>
    </source>
</evidence>
<feature type="transmembrane region" description="Helical" evidence="5">
    <location>
        <begin position="6"/>
        <end position="27"/>
    </location>
</feature>
<keyword evidence="5" id="KW-1133">Transmembrane helix</keyword>
<feature type="region of interest" description="Disordered" evidence="4">
    <location>
        <begin position="1831"/>
        <end position="1851"/>
    </location>
</feature>
<evidence type="ECO:0000313" key="10">
    <source>
        <dbReference type="EMBL" id="ROT68842.1"/>
    </source>
</evidence>
<evidence type="ECO:0000256" key="1">
    <source>
        <dbReference type="ARBA" id="ARBA00006545"/>
    </source>
</evidence>
<evidence type="ECO:0000259" key="9">
    <source>
        <dbReference type="Pfam" id="PF25037"/>
    </source>
</evidence>
<evidence type="ECO:0000256" key="2">
    <source>
        <dbReference type="ARBA" id="ARBA00022448"/>
    </source>
</evidence>
<reference evidence="10 11" key="2">
    <citation type="submission" date="2019-01" db="EMBL/GenBank/DDBJ databases">
        <title>The decoding of complex shrimp genome reveals the adaptation for benthos swimmer, frequently molting mechanism and breeding impact on genome.</title>
        <authorList>
            <person name="Sun Y."/>
            <person name="Gao Y."/>
            <person name="Yu Y."/>
        </authorList>
    </citation>
    <scope>NUCLEOTIDE SEQUENCE [LARGE SCALE GENOMIC DNA]</scope>
    <source>
        <tissue evidence="10">Muscle</tissue>
    </source>
</reference>
<organism evidence="10 11">
    <name type="scientific">Penaeus vannamei</name>
    <name type="common">Whiteleg shrimp</name>
    <name type="synonym">Litopenaeus vannamei</name>
    <dbReference type="NCBI Taxonomy" id="6689"/>
    <lineage>
        <taxon>Eukaryota</taxon>
        <taxon>Metazoa</taxon>
        <taxon>Ecdysozoa</taxon>
        <taxon>Arthropoda</taxon>
        <taxon>Crustacea</taxon>
        <taxon>Multicrustacea</taxon>
        <taxon>Malacostraca</taxon>
        <taxon>Eumalacostraca</taxon>
        <taxon>Eucarida</taxon>
        <taxon>Decapoda</taxon>
        <taxon>Dendrobranchiata</taxon>
        <taxon>Penaeoidea</taxon>
        <taxon>Penaeidae</taxon>
        <taxon>Penaeus</taxon>
    </lineage>
</organism>
<keyword evidence="5" id="KW-0812">Transmembrane</keyword>
<sequence length="3239" mass="361009">MVTMQNLHLFTFYLFPFLFRLLLSIFISLFPYSLLPSFPCLLFVPSLLPVYSLHPCPFPFPPPPFFLSHLFLPLPSPTLIQSLFLSSHFSLSPFLPLLILGLYSTSYPYIHPPSPFHPNPSYPVYSSPFPLIKFLTIPLPSLLILPPPSFRSYPSSYFLSTTFLLAPSIITPPPTFSSFTPLPLSLPFLPSPYTLSPPPPYPFPSYPLPAPGRQLPSKAVTTEASPRTSTTHLLSHTLNYHRLYFVYYRLVPSAIVYHRLSITYRCLPSFAFNNHRQWFVTAVWHYAYNCNLENIQRIHRNWSWKHIREHRARCRSYKAVYKLKLENKKLTPEQVKEIEDGERALDVFNITLMRRQAEMEVEREGALRKQEQQQQKGWFGGWFSWGGQKQDEKDAAEGSLVKKLEEAMGDEEKKNLYEAIGYSETGIPPEYPEEFEDIQLEFLLKQLVLIITDDENEGANVTKAKLNTVTLDLKRRSAADSVRVVTSVQSFVVEGFSTDGSPPELVTSEDTSKEKPLLQVLFETNPMDKSCDQRVKLEAQPLQLVYDAATFNQLRDVFAPPKNISLQQLQAAALNQLEVVKERSVTGLQAAIDNHSVLDLNIAIAASHVIVPENGVYSKDCSALVLTLGSMTMKTVPRKRDAPALTDLVTRGMSQEEVVEVVRSSSYDHFTIELVDTQAVVAMSGEDWRSTLSSKEPTPLHLLQPTTLHVDLLKCLLTDDPNLAKVKVNVSLPNVTLSIVDERLLQLAYIAHSIPQPEQPEQEEDEEEHFDQDTDLNMNVILEDAAIARLEKVKLNPDGQQQDTPQFTKLELSFSLKETSLELKRATGKTYQPLMKLSALSTSVEVVQRTFDLTASVILGGVLVQHLDGCDRWLLSTPLAEGSSEEALLTIKFTQVDPKCPEFESKHASTLQLLCVDVTNLTAQLEQTAILSIIAFAEQLSNKLGEVAPTQPTEEKAALEPLQKVGDEMLDKKTQSKPLGKLKRKSLVKGKKKDIKEITTLRVLARLGRVSVVIGLANRDVAQVEVAGLVANIMMQGKDITISSRLKDFTVIDPGSEALHPKIVEVMDAEAWDANVKVYGEATEGHNYLDMNRVNTSVALTFGCARIVFLNKFIKDVLSWINTFQSAKDAVASASVAAAAAAQARMQEAYQECSRVSLALTLRAPLILIPQDSHSLSGLMVDLGEISIRNKFVLGEDRNELGYPSIFDEMTLELYNVKVSRVVLSVTGVAEQEHGLLQPISLDISVKRNLTISWYKKKPELEIQAMLKPIKMVLSEEDLRVTLKVLQDNLGEQGDVSLSEVNVPQVDREITENAQDVEMFLAQHGHRYTKIRFTFTIESVTLSLLTSAQGTKESLLSEDESMESLTSSSFKELSPQPGTSDALALPRVSLGDTRGSRRSLPHVTGDVAMQESGSVAHGRELAEFSLKVVTLKGEMCSDGSLSANLVLFDCILQDTRPGQEGHITRMMRRKPQTGKNGMIDLTYRQGPSGDTFIDMRISGFVLLLHLPYLLRIQRFFTDNLPQKPQEPSPPPLAAPKAKDFKRQKSGISTIDMEKHTANLMTVRFRVEQPDIAIVKDVTTEDTHCIIMHAEVNGDLKTTASQQSVNASITKIQMYTCCYNPSRRKETLSQILNPCEIGLVSYSTPSHAQHLDVTISRVDLRVSPITIELLSSLTMALTALEEPVKAEVEEVKEWVDLWDPRPLDISQFDFLAVEEASEAFGVEPTEAVSPVKQGPGGELAVVAMECFLVTIETGSGTSPIPLIKFQSSVTLTASGFFSKKLNVNGDLSIELAYFNSRLAVWEPLLEPVEVVNRSAFPDHAPWSLHFEMSQEMGTNGPKSPGKSCPTSPIASPESDEVDFEELQVPLPATTISVTAKDSLHLTVTKTFMEVLTTLSKAFADAYKRNLTARDTHLAPYRIINQTGKNVSVAVRQSGFQVAAEGGENVEEVMVESGAEVDLFEIAPQTPKHKRVASLVADYQAVQDRSITFRIADLGCQCTIPVSRADKRYFQVEHTRGGEKWGLVAAISVESGCKIITLSSCVQITNHLDVTVEVYYMNERGNEVVHVVSLKPGEMASLPLHAVYTLTAELFFSVEGHSVCIIPFIWRDLQNSPDLVQELQCVPRDVDEYHSSPFFIAAIGDVEQILWQNTSRRTMTSALYKIYLKPKVVLHNLLPVPVSVEPPGTMCTNVLMPGASVQLTKAQLGMSYLNLQILNYQGCDWVCGKPLAEKPQELSVWTFESRGDIMGGPLQLDLGMMASAPGSTMTLNLYCPFWMVNKTGLMLTYRSDAPSNYVVHEEGNGEAVMFSFKSKAFFGKKKVTVKVEDSEFSEKFSLDVVGSSGSVSCKSPSRTYQVGVDIQLGNSGLTKIVVFTPFYKILNKAPFDLEVMEAEFPHAEWFTVLSGECIGWWPIGNGRRIHVRIRGTSEMTAALRYDQPLSTLLYIPNKYGGISAEVNLMDGGAMVQLDQFSEGMTPVLIINHLTNTTVSLWQHNNDNKKVHVKPQSIQHYTWSDPGGLLQLVWACGAGKITQHSLDKDERGQMNDDTVHWVVFLFGNQRCLLFTDEIEIASAALNAVESERINQELKFSLSSIDLSLVDDVRKKEVAYMSLASSGVVWEYRKIKGRKYRPFTQNQTNELEVCHNLYQAQLKTFSGGAPIQSHYVIRDNFEVDFESMKIFKPFHKNIRRTFQPGIWFELRTSPHQRQIHLKINSLQIDNQMTDVMFPVVLARVPTPRSVMAETVAKPFCEVSIVQRLTSPSFSQYKYLAMLIQEFHIKVELPFVYAVLEVLFPSNDVSDNLYSMEEFEEDNKLVRETLTMRAQSQAISGQKDYYDLLHLSPIKMHLSFSLSGSESGASLPVGGQVIHLFLESVGVTLTEVQDVVFRLSYMERQNKWMTWGQLTQEMISHYRGQFLMQLFKVVLGLDVIGNPYGLVVGLTHGVESLFYEPIQGAIEGPGEFAEGMLYGLTNFMGATVGGAAGAVSRITGTIGKGVAALTLDDDYQRRRREAMHRKPADGIESLARGGKGMVTGVFDGVTGVFLKPIEGAKKEGVEGFFKGMGKGMVGLVTRPASGVIDFASGSFDAVMRATEAGEETVSRRRPSRFIGPDNVVRPYVQHFAEGAKLLRELEKGRYAETDVYVGHAILTENRSMLIATDKRIMCITRNDILGHWKVDWLHVYEDLSEPPFITPKGLRLSVRQEKKRVLGVFGGGDNSKLVPLKDPEEGKAFLTAVIEAYQKTNCSK</sequence>
<evidence type="ECO:0000256" key="5">
    <source>
        <dbReference type="SAM" id="Phobius"/>
    </source>
</evidence>
<dbReference type="InterPro" id="IPR056747">
    <property type="entry name" value="VPS13-like_M"/>
</dbReference>
<dbReference type="Pfam" id="PF25037">
    <property type="entry name" value="VPS13_C"/>
    <property type="match status" value="1"/>
</dbReference>
<dbReference type="InterPro" id="IPR009543">
    <property type="entry name" value="VPS13_VAB"/>
</dbReference>
<dbReference type="OrthoDB" id="6373482at2759"/>
<feature type="domain" description="Chorein N-terminal" evidence="6">
    <location>
        <begin position="274"/>
        <end position="883"/>
    </location>
</feature>
<evidence type="ECO:0000256" key="3">
    <source>
        <dbReference type="ARBA" id="ARBA00023055"/>
    </source>
</evidence>
<evidence type="ECO:0000259" key="6">
    <source>
        <dbReference type="Pfam" id="PF12624"/>
    </source>
</evidence>
<comment type="caution">
    <text evidence="10">The sequence shown here is derived from an EMBL/GenBank/DDBJ whole genome shotgun (WGS) entry which is preliminary data.</text>
</comment>
<gene>
    <name evidence="10" type="ORF">C7M84_012993</name>
</gene>
<comment type="similarity">
    <text evidence="1">Belongs to the VPS13 family.</text>
</comment>
<dbReference type="GO" id="GO:0006869">
    <property type="term" value="P:lipid transport"/>
    <property type="evidence" value="ECO:0007669"/>
    <property type="project" value="UniProtKB-KW"/>
</dbReference>
<reference evidence="10 11" key="1">
    <citation type="submission" date="2018-04" db="EMBL/GenBank/DDBJ databases">
        <authorList>
            <person name="Zhang X."/>
            <person name="Yuan J."/>
            <person name="Li F."/>
            <person name="Xiang J."/>
        </authorList>
    </citation>
    <scope>NUCLEOTIDE SEQUENCE [LARGE SCALE GENOMIC DNA]</scope>
    <source>
        <tissue evidence="10">Muscle</tissue>
    </source>
</reference>
<evidence type="ECO:0000256" key="4">
    <source>
        <dbReference type="SAM" id="MobiDB-lite"/>
    </source>
</evidence>
<dbReference type="InterPro" id="IPR026847">
    <property type="entry name" value="VPS13"/>
</dbReference>
<feature type="domain" description="Vacuolar protein sorting-associated protein 13 VPS13 adaptor binding" evidence="8">
    <location>
        <begin position="1998"/>
        <end position="2511"/>
    </location>
</feature>
<proteinExistence type="inferred from homology"/>
<keyword evidence="2" id="KW-0813">Transport</keyword>
<feature type="domain" description="VPS13-like middle region" evidence="7">
    <location>
        <begin position="1020"/>
        <end position="1897"/>
    </location>
</feature>
<feature type="domain" description="Intermembrane lipid transfer protein VPS13-like C-terminal" evidence="9">
    <location>
        <begin position="3096"/>
        <end position="3217"/>
    </location>
</feature>
<accession>A0A3R7PJS0</accession>
<dbReference type="PANTHER" id="PTHR16166">
    <property type="entry name" value="VACUOLAR PROTEIN SORTING-ASSOCIATED PROTEIN VPS13"/>
    <property type="match status" value="1"/>
</dbReference>
<dbReference type="InterPro" id="IPR026854">
    <property type="entry name" value="VPS13_N"/>
</dbReference>
<keyword evidence="11" id="KW-1185">Reference proteome</keyword>
<dbReference type="PANTHER" id="PTHR16166:SF93">
    <property type="entry name" value="INTERMEMBRANE LIPID TRANSFER PROTEIN VPS13"/>
    <property type="match status" value="1"/>
</dbReference>
<evidence type="ECO:0000259" key="7">
    <source>
        <dbReference type="Pfam" id="PF25033"/>
    </source>
</evidence>
<feature type="compositionally biased region" description="Pro residues" evidence="4">
    <location>
        <begin position="1524"/>
        <end position="1533"/>
    </location>
</feature>
<protein>
    <submittedName>
        <fullName evidence="10">Putative vacuolar protein sorting-associated protein 13C</fullName>
    </submittedName>
</protein>
<dbReference type="Pfam" id="PF25036">
    <property type="entry name" value="VPS13_VAB"/>
    <property type="match status" value="1"/>
</dbReference>
<dbReference type="Proteomes" id="UP000283509">
    <property type="component" value="Unassembled WGS sequence"/>
</dbReference>
<evidence type="ECO:0000259" key="8">
    <source>
        <dbReference type="Pfam" id="PF25036"/>
    </source>
</evidence>
<keyword evidence="3" id="KW-0445">Lipid transport</keyword>
<dbReference type="Pfam" id="PF25033">
    <property type="entry name" value="VPS13_M"/>
    <property type="match status" value="1"/>
</dbReference>
<dbReference type="STRING" id="6689.A0A3R7PJS0"/>
<dbReference type="Pfam" id="PF12624">
    <property type="entry name" value="VPS13_N"/>
    <property type="match status" value="1"/>
</dbReference>
<dbReference type="EMBL" id="QCYY01002627">
    <property type="protein sequence ID" value="ROT68842.1"/>
    <property type="molecule type" value="Genomic_DNA"/>
</dbReference>
<dbReference type="GO" id="GO:0006623">
    <property type="term" value="P:protein targeting to vacuole"/>
    <property type="evidence" value="ECO:0007669"/>
    <property type="project" value="TreeGrafter"/>
</dbReference>
<dbReference type="InterPro" id="IPR056748">
    <property type="entry name" value="VPS13-like_C"/>
</dbReference>
<dbReference type="GO" id="GO:0045053">
    <property type="term" value="P:protein retention in Golgi apparatus"/>
    <property type="evidence" value="ECO:0007669"/>
    <property type="project" value="TreeGrafter"/>
</dbReference>
<feature type="region of interest" description="Disordered" evidence="4">
    <location>
        <begin position="1520"/>
        <end position="1540"/>
    </location>
</feature>
<name>A0A3R7PJS0_PENVA</name>